<feature type="domain" description="Pirin N-terminal" evidence="3">
    <location>
        <begin position="30"/>
        <end position="118"/>
    </location>
</feature>
<dbReference type="RefSeq" id="WP_407347694.1">
    <property type="nucleotide sequence ID" value="NZ_CP136864.1"/>
</dbReference>
<dbReference type="Pfam" id="PF05726">
    <property type="entry name" value="Pirin_C"/>
    <property type="match status" value="1"/>
</dbReference>
<comment type="similarity">
    <text evidence="1 2">Belongs to the pirin family.</text>
</comment>
<dbReference type="Pfam" id="PF02678">
    <property type="entry name" value="Pirin"/>
    <property type="match status" value="1"/>
</dbReference>
<dbReference type="CDD" id="cd02909">
    <property type="entry name" value="cupin_pirin_N"/>
    <property type="match status" value="1"/>
</dbReference>
<dbReference type="SUPFAM" id="SSF51182">
    <property type="entry name" value="RmlC-like cupins"/>
    <property type="match status" value="1"/>
</dbReference>
<dbReference type="EMBL" id="CP136864">
    <property type="protein sequence ID" value="WOJ93033.1"/>
    <property type="molecule type" value="Genomic_DNA"/>
</dbReference>
<sequence length="280" mass="30177">MNRKLTQVLRAQPSTDGAGVAIQRVAGFEQRGMDPILMIDELRSEHREDFAAGFPPHPHRGMQTLTYMKHGGIIHEDSQGNRGEIRGGGAQYMSAGRGIIHSEMPTQDTLGLHGFQLWFNLPAAEKMQAPRYRDLPLGELTQGAGPGFTVTAISGEWNVSGMQSMVGPLQELAAQAALADFNLDAAAELTLETGSGESVMAYVYNGSVDADAVNHSRRQLLLFGEGEQLTLKGGSTGAGLLVLRGRPIGEKVVHYGPFVMNTEAEIEQAIRDYQSGQFAA</sequence>
<evidence type="ECO:0000313" key="5">
    <source>
        <dbReference type="EMBL" id="WOJ93033.1"/>
    </source>
</evidence>
<dbReference type="InterPro" id="IPR003829">
    <property type="entry name" value="Pirin_N_dom"/>
</dbReference>
<dbReference type="InterPro" id="IPR008778">
    <property type="entry name" value="Pirin_C_dom"/>
</dbReference>
<keyword evidence="6" id="KW-1185">Reference proteome</keyword>
<dbReference type="Proteomes" id="UP001626537">
    <property type="component" value="Chromosome"/>
</dbReference>
<dbReference type="InterPro" id="IPR014710">
    <property type="entry name" value="RmlC-like_jellyroll"/>
</dbReference>
<reference evidence="5 6" key="1">
    <citation type="submission" date="2023-10" db="EMBL/GenBank/DDBJ databases">
        <title>Two novel species belonging to the OM43/NOR5 clade.</title>
        <authorList>
            <person name="Park M."/>
        </authorList>
    </citation>
    <scope>NUCLEOTIDE SEQUENCE [LARGE SCALE GENOMIC DNA]</scope>
    <source>
        <strain evidence="5 6">IMCC43200</strain>
    </source>
</reference>
<evidence type="ECO:0000259" key="4">
    <source>
        <dbReference type="Pfam" id="PF05726"/>
    </source>
</evidence>
<dbReference type="PANTHER" id="PTHR13903:SF8">
    <property type="entry name" value="PIRIN"/>
    <property type="match status" value="1"/>
</dbReference>
<dbReference type="CDD" id="cd02247">
    <property type="entry name" value="cupin_pirin_C"/>
    <property type="match status" value="1"/>
</dbReference>
<gene>
    <name evidence="5" type="ORF">R0135_14780</name>
</gene>
<evidence type="ECO:0000256" key="1">
    <source>
        <dbReference type="ARBA" id="ARBA00008416"/>
    </source>
</evidence>
<dbReference type="InterPro" id="IPR012093">
    <property type="entry name" value="Pirin"/>
</dbReference>
<dbReference type="Gene3D" id="2.60.120.10">
    <property type="entry name" value="Jelly Rolls"/>
    <property type="match status" value="2"/>
</dbReference>
<name>A0ABZ0I1Y1_9GAMM</name>
<accession>A0ABZ0I1Y1</accession>
<proteinExistence type="inferred from homology"/>
<dbReference type="PANTHER" id="PTHR13903">
    <property type="entry name" value="PIRIN-RELATED"/>
    <property type="match status" value="1"/>
</dbReference>
<organism evidence="5 6">
    <name type="scientific">Congregibacter variabilis</name>
    <dbReference type="NCBI Taxonomy" id="3081200"/>
    <lineage>
        <taxon>Bacteria</taxon>
        <taxon>Pseudomonadati</taxon>
        <taxon>Pseudomonadota</taxon>
        <taxon>Gammaproteobacteria</taxon>
        <taxon>Cellvibrionales</taxon>
        <taxon>Halieaceae</taxon>
        <taxon>Congregibacter</taxon>
    </lineage>
</organism>
<evidence type="ECO:0000256" key="2">
    <source>
        <dbReference type="RuleBase" id="RU003457"/>
    </source>
</evidence>
<evidence type="ECO:0000259" key="3">
    <source>
        <dbReference type="Pfam" id="PF02678"/>
    </source>
</evidence>
<dbReference type="InterPro" id="IPR011051">
    <property type="entry name" value="RmlC_Cupin_sf"/>
</dbReference>
<evidence type="ECO:0000313" key="6">
    <source>
        <dbReference type="Proteomes" id="UP001626537"/>
    </source>
</evidence>
<feature type="domain" description="Pirin C-terminal" evidence="4">
    <location>
        <begin position="179"/>
        <end position="278"/>
    </location>
</feature>
<dbReference type="PIRSF" id="PIRSF006232">
    <property type="entry name" value="Pirin"/>
    <property type="match status" value="1"/>
</dbReference>
<protein>
    <submittedName>
        <fullName evidence="5">Pirin family protein</fullName>
    </submittedName>
</protein>